<proteinExistence type="inferred from homology"/>
<evidence type="ECO:0000259" key="5">
    <source>
        <dbReference type="Pfam" id="PF00496"/>
    </source>
</evidence>
<keyword evidence="3 4" id="KW-0732">Signal</keyword>
<dbReference type="PANTHER" id="PTHR30290">
    <property type="entry name" value="PERIPLASMIC BINDING COMPONENT OF ABC TRANSPORTER"/>
    <property type="match status" value="1"/>
</dbReference>
<dbReference type="PROSITE" id="PS51257">
    <property type="entry name" value="PROKAR_LIPOPROTEIN"/>
    <property type="match status" value="1"/>
</dbReference>
<evidence type="ECO:0000313" key="7">
    <source>
        <dbReference type="Proteomes" id="UP001592528"/>
    </source>
</evidence>
<accession>A0ABV6V0P9</accession>
<dbReference type="EMBL" id="JBHEZZ010000041">
    <property type="protein sequence ID" value="MFC1407233.1"/>
    <property type="molecule type" value="Genomic_DNA"/>
</dbReference>
<dbReference type="RefSeq" id="WP_051726590.1">
    <property type="nucleotide sequence ID" value="NZ_JBHEZZ010000041.1"/>
</dbReference>
<evidence type="ECO:0000313" key="6">
    <source>
        <dbReference type="EMBL" id="MFC1407233.1"/>
    </source>
</evidence>
<dbReference type="Proteomes" id="UP001592528">
    <property type="component" value="Unassembled WGS sequence"/>
</dbReference>
<feature type="signal peptide" evidence="4">
    <location>
        <begin position="1"/>
        <end position="21"/>
    </location>
</feature>
<dbReference type="Gene3D" id="3.40.190.10">
    <property type="entry name" value="Periplasmic binding protein-like II"/>
    <property type="match status" value="1"/>
</dbReference>
<feature type="domain" description="Solute-binding protein family 5" evidence="5">
    <location>
        <begin position="84"/>
        <end position="422"/>
    </location>
</feature>
<dbReference type="InterPro" id="IPR039424">
    <property type="entry name" value="SBP_5"/>
</dbReference>
<dbReference type="PIRSF" id="PIRSF002741">
    <property type="entry name" value="MppA"/>
    <property type="match status" value="1"/>
</dbReference>
<organism evidence="6 7">
    <name type="scientific">Streptacidiphilus cavernicola</name>
    <dbReference type="NCBI Taxonomy" id="3342716"/>
    <lineage>
        <taxon>Bacteria</taxon>
        <taxon>Bacillati</taxon>
        <taxon>Actinomycetota</taxon>
        <taxon>Actinomycetes</taxon>
        <taxon>Kitasatosporales</taxon>
        <taxon>Streptomycetaceae</taxon>
        <taxon>Streptacidiphilus</taxon>
    </lineage>
</organism>
<gene>
    <name evidence="6" type="ORF">ACEZDJ_38715</name>
</gene>
<comment type="similarity">
    <text evidence="1">Belongs to the bacterial solute-binding protein 5 family.</text>
</comment>
<reference evidence="6 7" key="1">
    <citation type="submission" date="2024-09" db="EMBL/GenBank/DDBJ databases">
        <authorList>
            <person name="Lee S.D."/>
        </authorList>
    </citation>
    <scope>NUCLEOTIDE SEQUENCE [LARGE SCALE GENOMIC DNA]</scope>
    <source>
        <strain evidence="6 7">N1-5</strain>
    </source>
</reference>
<dbReference type="PANTHER" id="PTHR30290:SF9">
    <property type="entry name" value="OLIGOPEPTIDE-BINDING PROTEIN APPA"/>
    <property type="match status" value="1"/>
</dbReference>
<keyword evidence="2" id="KW-0813">Transport</keyword>
<evidence type="ECO:0000256" key="3">
    <source>
        <dbReference type="ARBA" id="ARBA00022729"/>
    </source>
</evidence>
<evidence type="ECO:0000256" key="2">
    <source>
        <dbReference type="ARBA" id="ARBA00022448"/>
    </source>
</evidence>
<dbReference type="Pfam" id="PF00496">
    <property type="entry name" value="SBP_bac_5"/>
    <property type="match status" value="1"/>
</dbReference>
<feature type="chain" id="PRO_5047224061" evidence="4">
    <location>
        <begin position="22"/>
        <end position="512"/>
    </location>
</feature>
<name>A0ABV6V0P9_9ACTN</name>
<evidence type="ECO:0000256" key="1">
    <source>
        <dbReference type="ARBA" id="ARBA00005695"/>
    </source>
</evidence>
<dbReference type="SUPFAM" id="SSF53850">
    <property type="entry name" value="Periplasmic binding protein-like II"/>
    <property type="match status" value="1"/>
</dbReference>
<keyword evidence="7" id="KW-1185">Reference proteome</keyword>
<dbReference type="Gene3D" id="3.10.105.10">
    <property type="entry name" value="Dipeptide-binding Protein, Domain 3"/>
    <property type="match status" value="1"/>
</dbReference>
<protein>
    <submittedName>
        <fullName evidence="6">ABC transporter substrate-binding protein</fullName>
    </submittedName>
</protein>
<dbReference type="InterPro" id="IPR030678">
    <property type="entry name" value="Peptide/Ni-bd"/>
</dbReference>
<evidence type="ECO:0000256" key="4">
    <source>
        <dbReference type="SAM" id="SignalP"/>
    </source>
</evidence>
<dbReference type="InterPro" id="IPR000914">
    <property type="entry name" value="SBP_5_dom"/>
</dbReference>
<comment type="caution">
    <text evidence="6">The sequence shown here is derived from an EMBL/GenBank/DDBJ whole genome shotgun (WGS) entry which is preliminary data.</text>
</comment>
<sequence length="512" mass="52671">MFAKRAALCAAIAALTATAVAACGGPSSTPTSTSGSGGTRAIAIGLQFATINFNPWLVPNGPNYSLNYTSAVYDSLTTLTGPDKVGPGIATSWTEPNPTTLEMTLRPGIAFADGTPLDAAAVKANFDYARTASPAGSLVTYIKNLTTTVVNATTVRFTSTVPVTDLPFDFATGAGFIVSPKALAHPSSLNDQPDGSGPYTLDASGTTSGQQYTFTRRATYWNKAAFPYGKVTLRVYSSQQALDSAVRSGQVQVAQGAAQTNAADKAAGLTVVPAPQITTAGIWINDEAGAAVKPLGDVRVRQALNYAVDRKAIAALGFGADGTATSLVVGPDSPGYRANAAASYPYDPAKAKALLAQAGYPDGFTLPMLSTQSGDLLAQAVAGYLRAIGVTVQISDHNTDFVQQATSGRWASMVFEWSMDPAAQSIASLVSANFGPHTPQQDAQIQALAAQVLGTTGTAQSTAIDQAVATINQQAWFVMVGTVGLTYSTANTVSCTDLGLATCLLSSLHPAK</sequence>